<keyword evidence="3" id="KW-1185">Reference proteome</keyword>
<dbReference type="AlphaFoldDB" id="A0A4U8Q9M9"/>
<feature type="transmembrane region" description="Helical" evidence="1">
    <location>
        <begin position="7"/>
        <end position="27"/>
    </location>
</feature>
<dbReference type="EMBL" id="QGQD01000045">
    <property type="protein sequence ID" value="TLD00903.1"/>
    <property type="molecule type" value="Genomic_DNA"/>
</dbReference>
<reference evidence="2 3" key="1">
    <citation type="journal article" date="2019" name="Anaerobe">
        <title>Detection of Robinsoniella peoriensis in multiple bone samples of a trauma patient.</title>
        <authorList>
            <person name="Schrottner P."/>
            <person name="Hartwich K."/>
            <person name="Bunk B."/>
            <person name="Schober I."/>
            <person name="Helbig S."/>
            <person name="Rudolph W.W."/>
            <person name="Gunzer F."/>
        </authorList>
    </citation>
    <scope>NUCLEOTIDE SEQUENCE [LARGE SCALE GENOMIC DNA]</scope>
    <source>
        <strain evidence="2 3">DSM 106044</strain>
    </source>
</reference>
<protein>
    <submittedName>
        <fullName evidence="2">Uncharacterized protein</fullName>
    </submittedName>
</protein>
<evidence type="ECO:0000313" key="3">
    <source>
        <dbReference type="Proteomes" id="UP000306509"/>
    </source>
</evidence>
<dbReference type="OrthoDB" id="1936797at2"/>
<keyword evidence="1" id="KW-0472">Membrane</keyword>
<dbReference type="RefSeq" id="WP_027293572.1">
    <property type="nucleotide sequence ID" value="NZ_CABMJZ010000118.1"/>
</dbReference>
<sequence length="75" mass="8726">MKKKQILAWIGIVLLVALYLSTLIFSLLKSDFAYDMFRISVACTIIVPVLLYGYILFYRISKKGKEKEKPDNHKK</sequence>
<gene>
    <name evidence="2" type="ORF">DSM106044_02099</name>
</gene>
<evidence type="ECO:0000313" key="2">
    <source>
        <dbReference type="EMBL" id="TLD00903.1"/>
    </source>
</evidence>
<organism evidence="2 3">
    <name type="scientific">Robinsoniella peoriensis</name>
    <dbReference type="NCBI Taxonomy" id="180332"/>
    <lineage>
        <taxon>Bacteria</taxon>
        <taxon>Bacillati</taxon>
        <taxon>Bacillota</taxon>
        <taxon>Clostridia</taxon>
        <taxon>Lachnospirales</taxon>
        <taxon>Lachnospiraceae</taxon>
        <taxon>Robinsoniella</taxon>
    </lineage>
</organism>
<evidence type="ECO:0000256" key="1">
    <source>
        <dbReference type="SAM" id="Phobius"/>
    </source>
</evidence>
<comment type="caution">
    <text evidence="2">The sequence shown here is derived from an EMBL/GenBank/DDBJ whole genome shotgun (WGS) entry which is preliminary data.</text>
</comment>
<dbReference type="STRING" id="180332.GCA_000797495_03989"/>
<keyword evidence="1" id="KW-1133">Transmembrane helix</keyword>
<feature type="transmembrane region" description="Helical" evidence="1">
    <location>
        <begin position="39"/>
        <end position="57"/>
    </location>
</feature>
<keyword evidence="1" id="KW-0812">Transmembrane</keyword>
<accession>A0A4U8Q9M9</accession>
<proteinExistence type="predicted"/>
<name>A0A4U8Q9M9_9FIRM</name>
<dbReference type="Proteomes" id="UP000306509">
    <property type="component" value="Unassembled WGS sequence"/>
</dbReference>